<keyword evidence="2" id="KW-0812">Transmembrane</keyword>
<keyword evidence="1" id="KW-0175">Coiled coil</keyword>
<sequence length="311" mass="35069">MFEEIFKKNRTTEPKSVFVFRLVANLLLSIILVLYTVFLILEIYNDQPVIVDSVIETNFLPVPDSGTSEYNKECMKYVKQPSESTSSEYNGGFQGTDDLTFSTSSNRGLSSIGIMIYGDTTSNSAMNLSTYKIKISRNVKEIIRKNFKNDLGLVPDLVKLTYITSTQELLPTTNSSTPQNLFIELIIEPQSFIVQVQTDKRLKTVLTSFGLLGGAYGLAISLLVLLFGNNTINPWGFVQRHNKTMQTNLMTFSELIPNSNNSDSEVSTQELKDLKQKLDLLQLLLSDYLVNAQYLEKVQELEMKSDKECNS</sequence>
<feature type="coiled-coil region" evidence="1">
    <location>
        <begin position="264"/>
        <end position="291"/>
    </location>
</feature>
<feature type="transmembrane region" description="Helical" evidence="2">
    <location>
        <begin position="205"/>
        <end position="227"/>
    </location>
</feature>
<protein>
    <submittedName>
        <fullName evidence="3">18830_t:CDS:1</fullName>
    </submittedName>
</protein>
<name>A0ABM8W292_GIGMA</name>
<organism evidence="3 4">
    <name type="scientific">Gigaspora margarita</name>
    <dbReference type="NCBI Taxonomy" id="4874"/>
    <lineage>
        <taxon>Eukaryota</taxon>
        <taxon>Fungi</taxon>
        <taxon>Fungi incertae sedis</taxon>
        <taxon>Mucoromycota</taxon>
        <taxon>Glomeromycotina</taxon>
        <taxon>Glomeromycetes</taxon>
        <taxon>Diversisporales</taxon>
        <taxon>Gigasporaceae</taxon>
        <taxon>Gigaspora</taxon>
    </lineage>
</organism>
<evidence type="ECO:0000256" key="1">
    <source>
        <dbReference type="SAM" id="Coils"/>
    </source>
</evidence>
<accession>A0ABM8W292</accession>
<comment type="caution">
    <text evidence="3">The sequence shown here is derived from an EMBL/GenBank/DDBJ whole genome shotgun (WGS) entry which is preliminary data.</text>
</comment>
<evidence type="ECO:0000313" key="3">
    <source>
        <dbReference type="EMBL" id="CAG8505990.1"/>
    </source>
</evidence>
<dbReference type="EMBL" id="CAJVQB010000763">
    <property type="protein sequence ID" value="CAG8505990.1"/>
    <property type="molecule type" value="Genomic_DNA"/>
</dbReference>
<dbReference type="Proteomes" id="UP000789901">
    <property type="component" value="Unassembled WGS sequence"/>
</dbReference>
<keyword evidence="4" id="KW-1185">Reference proteome</keyword>
<evidence type="ECO:0000256" key="2">
    <source>
        <dbReference type="SAM" id="Phobius"/>
    </source>
</evidence>
<gene>
    <name evidence="3" type="ORF">GMARGA_LOCUS2438</name>
</gene>
<proteinExistence type="predicted"/>
<reference evidence="3 4" key="1">
    <citation type="submission" date="2021-06" db="EMBL/GenBank/DDBJ databases">
        <authorList>
            <person name="Kallberg Y."/>
            <person name="Tangrot J."/>
            <person name="Rosling A."/>
        </authorList>
    </citation>
    <scope>NUCLEOTIDE SEQUENCE [LARGE SCALE GENOMIC DNA]</scope>
    <source>
        <strain evidence="3 4">120-4 pot B 10/14</strain>
    </source>
</reference>
<keyword evidence="2" id="KW-1133">Transmembrane helix</keyword>
<evidence type="ECO:0000313" key="4">
    <source>
        <dbReference type="Proteomes" id="UP000789901"/>
    </source>
</evidence>
<keyword evidence="2" id="KW-0472">Membrane</keyword>
<feature type="transmembrane region" description="Helical" evidence="2">
    <location>
        <begin position="18"/>
        <end position="41"/>
    </location>
</feature>